<dbReference type="Proteomes" id="UP001141552">
    <property type="component" value="Unassembled WGS sequence"/>
</dbReference>
<evidence type="ECO:0000313" key="1">
    <source>
        <dbReference type="EMBL" id="KAJ4837022.1"/>
    </source>
</evidence>
<gene>
    <name evidence="1" type="ORF">Tsubulata_011799</name>
</gene>
<comment type="caution">
    <text evidence="1">The sequence shown here is derived from an EMBL/GenBank/DDBJ whole genome shotgun (WGS) entry which is preliminary data.</text>
</comment>
<protein>
    <submittedName>
        <fullName evidence="1">Uncharacterized protein</fullName>
    </submittedName>
</protein>
<accession>A0A9Q0FUT1</accession>
<reference evidence="1" key="2">
    <citation type="journal article" date="2023" name="Plants (Basel)">
        <title>Annotation of the Turnera subulata (Passifloraceae) Draft Genome Reveals the S-Locus Evolved after the Divergence of Turneroideae from Passifloroideae in a Stepwise Manner.</title>
        <authorList>
            <person name="Henning P.M."/>
            <person name="Roalson E.H."/>
            <person name="Mir W."/>
            <person name="McCubbin A.G."/>
            <person name="Shore J.S."/>
        </authorList>
    </citation>
    <scope>NUCLEOTIDE SEQUENCE</scope>
    <source>
        <strain evidence="1">F60SS</strain>
    </source>
</reference>
<proteinExistence type="predicted"/>
<dbReference type="EMBL" id="JAKUCV010003964">
    <property type="protein sequence ID" value="KAJ4837022.1"/>
    <property type="molecule type" value="Genomic_DNA"/>
</dbReference>
<organism evidence="1 2">
    <name type="scientific">Turnera subulata</name>
    <dbReference type="NCBI Taxonomy" id="218843"/>
    <lineage>
        <taxon>Eukaryota</taxon>
        <taxon>Viridiplantae</taxon>
        <taxon>Streptophyta</taxon>
        <taxon>Embryophyta</taxon>
        <taxon>Tracheophyta</taxon>
        <taxon>Spermatophyta</taxon>
        <taxon>Magnoliopsida</taxon>
        <taxon>eudicotyledons</taxon>
        <taxon>Gunneridae</taxon>
        <taxon>Pentapetalae</taxon>
        <taxon>rosids</taxon>
        <taxon>fabids</taxon>
        <taxon>Malpighiales</taxon>
        <taxon>Passifloraceae</taxon>
        <taxon>Turnera</taxon>
    </lineage>
</organism>
<name>A0A9Q0FUT1_9ROSI</name>
<reference evidence="1" key="1">
    <citation type="submission" date="2022-02" db="EMBL/GenBank/DDBJ databases">
        <authorList>
            <person name="Henning P.M."/>
            <person name="McCubbin A.G."/>
            <person name="Shore J.S."/>
        </authorList>
    </citation>
    <scope>NUCLEOTIDE SEQUENCE</scope>
    <source>
        <strain evidence="1">F60SS</strain>
        <tissue evidence="1">Leaves</tissue>
    </source>
</reference>
<dbReference type="AlphaFoldDB" id="A0A9Q0FUT1"/>
<keyword evidence="2" id="KW-1185">Reference proteome</keyword>
<sequence>MIVICETYLVLIVVGGVELQLPRSWSAISWTRFFSSSSWLTFHLLITPFPFIYSDLWRKILWETQ</sequence>
<evidence type="ECO:0000313" key="2">
    <source>
        <dbReference type="Proteomes" id="UP001141552"/>
    </source>
</evidence>